<evidence type="ECO:0000313" key="2">
    <source>
        <dbReference type="EMBL" id="BAG43318.1"/>
    </source>
</evidence>
<dbReference type="KEGG" id="bmj:BMULJ_01382"/>
<dbReference type="KEGG" id="bmu:Bmul_1859"/>
<evidence type="ECO:0000259" key="1">
    <source>
        <dbReference type="Pfam" id="PF12728"/>
    </source>
</evidence>
<dbReference type="AlphaFoldDB" id="A0A0H3KEK8"/>
<protein>
    <recommendedName>
        <fullName evidence="1">Helix-turn-helix domain-containing protein</fullName>
    </recommendedName>
</protein>
<sequence length="72" mass="7882">MSEELAIARRAVQLYAETHPRPVHVTQTQAAEMLGITARTVHTLVRTGKLKLNGLGRIPIAQIDELIAARNA</sequence>
<dbReference type="EMBL" id="AP009385">
    <property type="protein sequence ID" value="BAG43318.1"/>
    <property type="molecule type" value="Genomic_DNA"/>
</dbReference>
<name>A0A0H3KEK8_BURM1</name>
<accession>A0A0H3KEK8</accession>
<dbReference type="InterPro" id="IPR041657">
    <property type="entry name" value="HTH_17"/>
</dbReference>
<dbReference type="STRING" id="395019.BMULJ_01382"/>
<dbReference type="RefSeq" id="WP_012213555.1">
    <property type="nucleotide sequence ID" value="NC_010084.1"/>
</dbReference>
<proteinExistence type="predicted"/>
<dbReference type="HOGENOM" id="CLU_179835_0_0_4"/>
<dbReference type="eggNOG" id="ENOG5030CXA">
    <property type="taxonomic scope" value="Bacteria"/>
</dbReference>
<dbReference type="Proteomes" id="UP000008815">
    <property type="component" value="Chromosome 1"/>
</dbReference>
<dbReference type="Pfam" id="PF12728">
    <property type="entry name" value="HTH_17"/>
    <property type="match status" value="1"/>
</dbReference>
<organism evidence="2 3">
    <name type="scientific">Burkholderia multivorans (strain ATCC 17616 / 249)</name>
    <dbReference type="NCBI Taxonomy" id="395019"/>
    <lineage>
        <taxon>Bacteria</taxon>
        <taxon>Pseudomonadati</taxon>
        <taxon>Pseudomonadota</taxon>
        <taxon>Betaproteobacteria</taxon>
        <taxon>Burkholderiales</taxon>
        <taxon>Burkholderiaceae</taxon>
        <taxon>Burkholderia</taxon>
        <taxon>Burkholderia cepacia complex</taxon>
    </lineage>
</organism>
<reference evidence="2 3" key="1">
    <citation type="submission" date="2007-04" db="EMBL/GenBank/DDBJ databases">
        <title>Complete genome sequence of Burkholderia multivorans ATCC 17616.</title>
        <authorList>
            <person name="Ohtsubo Y."/>
            <person name="Yamashita A."/>
            <person name="Kurokawa K."/>
            <person name="Takami H."/>
            <person name="Yuhara S."/>
            <person name="Nishiyama E."/>
            <person name="Endo R."/>
            <person name="Miyazaki R."/>
            <person name="Ono A."/>
            <person name="Yano K."/>
            <person name="Ito M."/>
            <person name="Sota M."/>
            <person name="Yuji N."/>
            <person name="Hattori M."/>
            <person name="Tsuda M."/>
        </authorList>
    </citation>
    <scope>NUCLEOTIDE SEQUENCE [LARGE SCALE GENOMIC DNA]</scope>
    <source>
        <strain evidence="3">ATCC 17616 / 249</strain>
    </source>
</reference>
<gene>
    <name evidence="2" type="ordered locus">BMULJ_01382</name>
</gene>
<evidence type="ECO:0000313" key="3">
    <source>
        <dbReference type="Proteomes" id="UP000008815"/>
    </source>
</evidence>
<keyword evidence="3" id="KW-1185">Reference proteome</keyword>
<feature type="domain" description="Helix-turn-helix" evidence="1">
    <location>
        <begin position="26"/>
        <end position="70"/>
    </location>
</feature>